<gene>
    <name evidence="8" type="ORF">UCRNP2_2186</name>
</gene>
<dbReference type="Pfam" id="PF00171">
    <property type="entry name" value="Aldedh"/>
    <property type="match status" value="1"/>
</dbReference>
<dbReference type="Gene3D" id="3.40.605.10">
    <property type="entry name" value="Aldehyde Dehydrogenase, Chain A, domain 1"/>
    <property type="match status" value="1"/>
</dbReference>
<organism evidence="8 9">
    <name type="scientific">Botryosphaeria parva (strain UCR-NP2)</name>
    <name type="common">Grapevine canker fungus</name>
    <name type="synonym">Neofusicoccum parvum</name>
    <dbReference type="NCBI Taxonomy" id="1287680"/>
    <lineage>
        <taxon>Eukaryota</taxon>
        <taxon>Fungi</taxon>
        <taxon>Dikarya</taxon>
        <taxon>Ascomycota</taxon>
        <taxon>Pezizomycotina</taxon>
        <taxon>Dothideomycetes</taxon>
        <taxon>Dothideomycetes incertae sedis</taxon>
        <taxon>Botryosphaeriales</taxon>
        <taxon>Botryosphaeriaceae</taxon>
        <taxon>Neofusicoccum</taxon>
    </lineage>
</organism>
<name>R1ETD7_BOTPV</name>
<dbReference type="SUPFAM" id="SSF53720">
    <property type="entry name" value="ALDH-like"/>
    <property type="match status" value="1"/>
</dbReference>
<dbReference type="PROSITE" id="PS00687">
    <property type="entry name" value="ALDEHYDE_DEHYDR_GLU"/>
    <property type="match status" value="1"/>
</dbReference>
<dbReference type="Proteomes" id="UP000013521">
    <property type="component" value="Unassembled WGS sequence"/>
</dbReference>
<dbReference type="KEGG" id="npa:UCRNP2_2186"/>
<keyword evidence="2 6" id="KW-0560">Oxidoreductase</keyword>
<dbReference type="eggNOG" id="KOG2450">
    <property type="taxonomic scope" value="Eukaryota"/>
</dbReference>
<dbReference type="InterPro" id="IPR016161">
    <property type="entry name" value="Ald_DH/histidinol_DH"/>
</dbReference>
<evidence type="ECO:0000256" key="4">
    <source>
        <dbReference type="ARBA" id="ARBA00049194"/>
    </source>
</evidence>
<dbReference type="InterPro" id="IPR015590">
    <property type="entry name" value="Aldehyde_DH_dom"/>
</dbReference>
<dbReference type="OMA" id="YLDPCAV"/>
<reference evidence="9" key="1">
    <citation type="journal article" date="2013" name="Genome Announc.">
        <title>Draft genome sequence of Neofusicoccum parvum isolate UCR-NP2, a fungal vascular pathogen associated with grapevine cankers.</title>
        <authorList>
            <person name="Blanco-Ulate B."/>
            <person name="Rolshausen P."/>
            <person name="Cantu D."/>
        </authorList>
    </citation>
    <scope>NUCLEOTIDE SEQUENCE [LARGE SCALE GENOMIC DNA]</scope>
    <source>
        <strain evidence="9">UCR-NP2</strain>
    </source>
</reference>
<sequence length="209" mass="22120">MGTLIKAAGFPPGVVQILSGPGSTGALLAEHPNIAKISFTGSVATGKKIHAAAARSNLKRVTLELGGKSPAIVFEDADLENAVRHCTAGLLVNSGQACFASSRILVQRSVAPRFLAALQTAFSSIAAAMRDPALLRSPLEELGPLADREQFDRVMSFIENAERAHEATLLVGGRRVGEKGYYVEPTLFVDPTPDADIYRREIFGPVGVP</sequence>
<comment type="catalytic activity">
    <reaction evidence="4">
        <text>an aldehyde + NAD(+) + H2O = a carboxylate + NADH + 2 H(+)</text>
        <dbReference type="Rhea" id="RHEA:16185"/>
        <dbReference type="ChEBI" id="CHEBI:15377"/>
        <dbReference type="ChEBI" id="CHEBI:15378"/>
        <dbReference type="ChEBI" id="CHEBI:17478"/>
        <dbReference type="ChEBI" id="CHEBI:29067"/>
        <dbReference type="ChEBI" id="CHEBI:57540"/>
        <dbReference type="ChEBI" id="CHEBI:57945"/>
        <dbReference type="EC" id="1.2.1.3"/>
    </reaction>
</comment>
<feature type="domain" description="Aldehyde dehydrogenase" evidence="7">
    <location>
        <begin position="3"/>
        <end position="206"/>
    </location>
</feature>
<dbReference type="Gene3D" id="3.40.309.10">
    <property type="entry name" value="Aldehyde Dehydrogenase, Chain A, domain 2"/>
    <property type="match status" value="1"/>
</dbReference>
<evidence type="ECO:0000256" key="6">
    <source>
        <dbReference type="RuleBase" id="RU003345"/>
    </source>
</evidence>
<evidence type="ECO:0000256" key="1">
    <source>
        <dbReference type="ARBA" id="ARBA00009986"/>
    </source>
</evidence>
<dbReference type="AlphaFoldDB" id="R1ETD7"/>
<dbReference type="OrthoDB" id="310895at2759"/>
<dbReference type="GO" id="GO:0004029">
    <property type="term" value="F:aldehyde dehydrogenase (NAD+) activity"/>
    <property type="evidence" value="ECO:0007669"/>
    <property type="project" value="UniProtKB-EC"/>
</dbReference>
<evidence type="ECO:0000256" key="3">
    <source>
        <dbReference type="ARBA" id="ARBA00024226"/>
    </source>
</evidence>
<dbReference type="InterPro" id="IPR016162">
    <property type="entry name" value="Ald_DH_N"/>
</dbReference>
<dbReference type="PANTHER" id="PTHR11699">
    <property type="entry name" value="ALDEHYDE DEHYDROGENASE-RELATED"/>
    <property type="match status" value="1"/>
</dbReference>
<evidence type="ECO:0000256" key="2">
    <source>
        <dbReference type="ARBA" id="ARBA00023002"/>
    </source>
</evidence>
<evidence type="ECO:0000313" key="9">
    <source>
        <dbReference type="Proteomes" id="UP000013521"/>
    </source>
</evidence>
<protein>
    <recommendedName>
        <fullName evidence="3">aldehyde dehydrogenase (NAD(+))</fullName>
        <ecNumber evidence="3">1.2.1.3</ecNumber>
    </recommendedName>
</protein>
<comment type="similarity">
    <text evidence="1 6">Belongs to the aldehyde dehydrogenase family.</text>
</comment>
<feature type="active site" evidence="5">
    <location>
        <position position="64"/>
    </location>
</feature>
<evidence type="ECO:0000256" key="5">
    <source>
        <dbReference type="PROSITE-ProRule" id="PRU10007"/>
    </source>
</evidence>
<evidence type="ECO:0000313" key="8">
    <source>
        <dbReference type="EMBL" id="EOD51033.1"/>
    </source>
</evidence>
<accession>R1ETD7</accession>
<dbReference type="EC" id="1.2.1.3" evidence="3"/>
<dbReference type="EMBL" id="KB915906">
    <property type="protein sequence ID" value="EOD51033.1"/>
    <property type="molecule type" value="Genomic_DNA"/>
</dbReference>
<proteinExistence type="inferred from homology"/>
<evidence type="ECO:0000259" key="7">
    <source>
        <dbReference type="Pfam" id="PF00171"/>
    </source>
</evidence>
<dbReference type="HOGENOM" id="CLU_005391_1_4_1"/>
<dbReference type="InterPro" id="IPR016163">
    <property type="entry name" value="Ald_DH_C"/>
</dbReference>
<dbReference type="InterPro" id="IPR029510">
    <property type="entry name" value="Ald_DH_CS_GLU"/>
</dbReference>
<dbReference type="STRING" id="1287680.R1ETD7"/>